<feature type="signal peptide" evidence="1">
    <location>
        <begin position="1"/>
        <end position="27"/>
    </location>
</feature>
<name>A0A1E7JT50_9ACTN</name>
<sequence>MRRIFKASATPLAALGAVCALAMPAAAAPGDGPAAMGSNETVKVYDRSNGYKDYAGYVQFKHKGDWFHTYRQKSPGNRIYVQYDKDDVLDRVKTIDGGLMPGDRTSRNKNLPEGTVYNIRGCVQVDGASDYCSGWKKFTA</sequence>
<evidence type="ECO:0000256" key="1">
    <source>
        <dbReference type="SAM" id="SignalP"/>
    </source>
</evidence>
<accession>A0A1E7JT50</accession>
<protein>
    <submittedName>
        <fullName evidence="2">Uncharacterized protein</fullName>
    </submittedName>
</protein>
<dbReference type="OrthoDB" id="9904691at2"/>
<dbReference type="Proteomes" id="UP000176087">
    <property type="component" value="Unassembled WGS sequence"/>
</dbReference>
<organism evidence="2 3">
    <name type="scientific">Streptomyces abyssalis</name>
    <dbReference type="NCBI Taxonomy" id="933944"/>
    <lineage>
        <taxon>Bacteria</taxon>
        <taxon>Bacillati</taxon>
        <taxon>Actinomycetota</taxon>
        <taxon>Actinomycetes</taxon>
        <taxon>Kitasatosporales</taxon>
        <taxon>Streptomycetaceae</taxon>
        <taxon>Streptomyces</taxon>
    </lineage>
</organism>
<dbReference type="RefSeq" id="WP_070009771.1">
    <property type="nucleotide sequence ID" value="NZ_LJGS01000037.1"/>
</dbReference>
<evidence type="ECO:0000313" key="2">
    <source>
        <dbReference type="EMBL" id="OEU92046.1"/>
    </source>
</evidence>
<proteinExistence type="predicted"/>
<keyword evidence="1" id="KW-0732">Signal</keyword>
<comment type="caution">
    <text evidence="2">The sequence shown here is derived from an EMBL/GenBank/DDBJ whole genome shotgun (WGS) entry which is preliminary data.</text>
</comment>
<dbReference type="EMBL" id="LJGT01000037">
    <property type="protein sequence ID" value="OEU92046.1"/>
    <property type="molecule type" value="Genomic_DNA"/>
</dbReference>
<keyword evidence="3" id="KW-1185">Reference proteome</keyword>
<dbReference type="AlphaFoldDB" id="A0A1E7JT50"/>
<gene>
    <name evidence="2" type="ORF">AN215_06320</name>
</gene>
<feature type="chain" id="PRO_5009195948" evidence="1">
    <location>
        <begin position="28"/>
        <end position="140"/>
    </location>
</feature>
<reference evidence="2 3" key="1">
    <citation type="journal article" date="2016" name="Front. Microbiol.">
        <title>Comparative Genomics Analysis of Streptomyces Species Reveals Their Adaptation to the Marine Environment and Their Diversity at the Genomic Level.</title>
        <authorList>
            <person name="Tian X."/>
            <person name="Zhang Z."/>
            <person name="Yang T."/>
            <person name="Chen M."/>
            <person name="Li J."/>
            <person name="Chen F."/>
            <person name="Yang J."/>
            <person name="Li W."/>
            <person name="Zhang B."/>
            <person name="Zhang Z."/>
            <person name="Wu J."/>
            <person name="Zhang C."/>
            <person name="Long L."/>
            <person name="Xiao J."/>
        </authorList>
    </citation>
    <scope>NUCLEOTIDE SEQUENCE [LARGE SCALE GENOMIC DNA]</scope>
    <source>
        <strain evidence="2 3">SCSIO 10390</strain>
    </source>
</reference>
<evidence type="ECO:0000313" key="3">
    <source>
        <dbReference type="Proteomes" id="UP000176087"/>
    </source>
</evidence>